<evidence type="ECO:0000313" key="4">
    <source>
        <dbReference type="EMBL" id="KPH65203.1"/>
    </source>
</evidence>
<comment type="similarity">
    <text evidence="1">Belongs to the transglycosylase Slt family.</text>
</comment>
<dbReference type="GO" id="GO:0000270">
    <property type="term" value="P:peptidoglycan metabolic process"/>
    <property type="evidence" value="ECO:0007669"/>
    <property type="project" value="InterPro"/>
</dbReference>
<dbReference type="EMBL" id="LHPH01000002">
    <property type="protein sequence ID" value="KPH65203.1"/>
    <property type="molecule type" value="Genomic_DNA"/>
</dbReference>
<dbReference type="PROSITE" id="PS00922">
    <property type="entry name" value="TRANSGLYCOSYLASE"/>
    <property type="match status" value="1"/>
</dbReference>
<dbReference type="GO" id="GO:0008933">
    <property type="term" value="F:peptidoglycan lytic transglycosylase activity"/>
    <property type="evidence" value="ECO:0007669"/>
    <property type="project" value="InterPro"/>
</dbReference>
<dbReference type="OrthoDB" id="9815002at2"/>
<dbReference type="InterPro" id="IPR023346">
    <property type="entry name" value="Lysozyme-like_dom_sf"/>
</dbReference>
<dbReference type="PROSITE" id="PS51257">
    <property type="entry name" value="PROKAR_LIPOPROTEIN"/>
    <property type="match status" value="1"/>
</dbReference>
<reference evidence="4 5" key="1">
    <citation type="submission" date="2015-08" db="EMBL/GenBank/DDBJ databases">
        <title>Draft Genome Sequence of Pseudoalteromonas porphyrae UCD-SED14.</title>
        <authorList>
            <person name="Coil D.A."/>
            <person name="Jospin G."/>
            <person name="Lee R.D."/>
            <person name="Eisen J.A."/>
        </authorList>
    </citation>
    <scope>NUCLEOTIDE SEQUENCE [LARGE SCALE GENOMIC DNA]</scope>
    <source>
        <strain evidence="4 5">UCD-SED14</strain>
    </source>
</reference>
<gene>
    <name evidence="4" type="ORF">ADS77_02735</name>
</gene>
<feature type="domain" description="LysM" evidence="3">
    <location>
        <begin position="438"/>
        <end position="482"/>
    </location>
</feature>
<dbReference type="InterPro" id="IPR000189">
    <property type="entry name" value="Transglyc_AS"/>
</dbReference>
<dbReference type="Proteomes" id="UP000037848">
    <property type="component" value="Unassembled WGS sequence"/>
</dbReference>
<protein>
    <submittedName>
        <fullName evidence="4">Lytic transglycosylase</fullName>
    </submittedName>
</protein>
<dbReference type="PROSITE" id="PS51782">
    <property type="entry name" value="LYSM"/>
    <property type="match status" value="2"/>
</dbReference>
<dbReference type="RefSeq" id="WP_054452848.1">
    <property type="nucleotide sequence ID" value="NZ_LHPH01000002.1"/>
</dbReference>
<dbReference type="GO" id="GO:0016020">
    <property type="term" value="C:membrane"/>
    <property type="evidence" value="ECO:0007669"/>
    <property type="project" value="InterPro"/>
</dbReference>
<dbReference type="Gene3D" id="3.10.350.10">
    <property type="entry name" value="LysM domain"/>
    <property type="match status" value="2"/>
</dbReference>
<dbReference type="SMART" id="SM00257">
    <property type="entry name" value="LysM"/>
    <property type="match status" value="2"/>
</dbReference>
<feature type="domain" description="LysM" evidence="3">
    <location>
        <begin position="363"/>
        <end position="406"/>
    </location>
</feature>
<dbReference type="Pfam" id="PF01476">
    <property type="entry name" value="LysM"/>
    <property type="match status" value="2"/>
</dbReference>
<keyword evidence="5" id="KW-1185">Reference proteome</keyword>
<comment type="caution">
    <text evidence="4">The sequence shown here is derived from an EMBL/GenBank/DDBJ whole genome shotgun (WGS) entry which is preliminary data.</text>
</comment>
<feature type="signal peptide" evidence="2">
    <location>
        <begin position="1"/>
        <end position="22"/>
    </location>
</feature>
<evidence type="ECO:0000256" key="1">
    <source>
        <dbReference type="ARBA" id="ARBA00007734"/>
    </source>
</evidence>
<proteinExistence type="inferred from homology"/>
<dbReference type="Pfam" id="PF01464">
    <property type="entry name" value="SLT"/>
    <property type="match status" value="1"/>
</dbReference>
<feature type="chain" id="PRO_5005878277" evidence="2">
    <location>
        <begin position="23"/>
        <end position="511"/>
    </location>
</feature>
<evidence type="ECO:0000259" key="3">
    <source>
        <dbReference type="PROSITE" id="PS51782"/>
    </source>
</evidence>
<accession>A0A0N1MVC5</accession>
<dbReference type="CDD" id="cd16894">
    <property type="entry name" value="MltD-like"/>
    <property type="match status" value="1"/>
</dbReference>
<dbReference type="STRING" id="187330.AMS58_07920"/>
<dbReference type="SUPFAM" id="SSF53955">
    <property type="entry name" value="Lysozyme-like"/>
    <property type="match status" value="1"/>
</dbReference>
<dbReference type="InterPro" id="IPR008258">
    <property type="entry name" value="Transglycosylase_SLT_dom_1"/>
</dbReference>
<dbReference type="AlphaFoldDB" id="A0A0N1MVC5"/>
<dbReference type="InterPro" id="IPR036779">
    <property type="entry name" value="LysM_dom_sf"/>
</dbReference>
<keyword evidence="2" id="KW-0732">Signal</keyword>
<name>A0A0N1MVC5_9GAMM</name>
<sequence length="511" mass="57623">MRRNYFFIFVIAILLSGCQSTKLQPAAPDVEQAPVIFNHFKPSTKNAITVSSNAQATPPTTTISTELLQPNKKNHTVPSPYKPTIEKSHSRSASPDLWQHIADNLHIKIYLNRALNKRIKWYTRQPKYLQIVNERAAPYLYHIVNKVEQRKLPMELALLPFVESDFRPTISSSAQAVGVWQLVAATAHHFGIKSDQWYDGRQDVLASTDAALAYLEYLYKRFDGNWMHALAAYNSGEGRVQRAIANNKKRGKSTDYWSLKLPKETSDYVPKLLALSYLLQNPKLGLIRPKLKNKAQTTEFNVGQQFDFSVIANLSGVGRSQLHKLNPGYLKNQSSPNGPHTLLLPLQQQALLSSQFFKSNFTGEYFVKKNDTLYGIAKKFDMPVKKLKMLNNKKTNLIGIGERLLTGQPKTMPGSLTIDYKISPYLDDTQVATATITVNYQVKPGDTIWDISQLYDVSHKDLAQWNKFSASSILKPGITLVLHLPQAIKPISQLQNDGLLLGLEKTLKQPH</sequence>
<dbReference type="PATRIC" id="fig|187330.3.peg.585"/>
<dbReference type="PANTHER" id="PTHR37423:SF2">
    <property type="entry name" value="MEMBRANE-BOUND LYTIC MUREIN TRANSGLYCOSYLASE C"/>
    <property type="match status" value="1"/>
</dbReference>
<dbReference type="InterPro" id="IPR018392">
    <property type="entry name" value="LysM"/>
</dbReference>
<dbReference type="CDD" id="cd00118">
    <property type="entry name" value="LysM"/>
    <property type="match status" value="2"/>
</dbReference>
<dbReference type="SUPFAM" id="SSF54106">
    <property type="entry name" value="LysM domain"/>
    <property type="match status" value="2"/>
</dbReference>
<dbReference type="PANTHER" id="PTHR37423">
    <property type="entry name" value="SOLUBLE LYTIC MUREIN TRANSGLYCOSYLASE-RELATED"/>
    <property type="match status" value="1"/>
</dbReference>
<dbReference type="Gene3D" id="1.10.530.10">
    <property type="match status" value="1"/>
</dbReference>
<evidence type="ECO:0000256" key="2">
    <source>
        <dbReference type="SAM" id="SignalP"/>
    </source>
</evidence>
<evidence type="ECO:0000313" key="5">
    <source>
        <dbReference type="Proteomes" id="UP000037848"/>
    </source>
</evidence>
<organism evidence="4 5">
    <name type="scientific">Pseudoalteromonas porphyrae</name>
    <dbReference type="NCBI Taxonomy" id="187330"/>
    <lineage>
        <taxon>Bacteria</taxon>
        <taxon>Pseudomonadati</taxon>
        <taxon>Pseudomonadota</taxon>
        <taxon>Gammaproteobacteria</taxon>
        <taxon>Alteromonadales</taxon>
        <taxon>Pseudoalteromonadaceae</taxon>
        <taxon>Pseudoalteromonas</taxon>
    </lineage>
</organism>